<name>A0A9X1B262_9GAMM</name>
<protein>
    <submittedName>
        <fullName evidence="3">Transposase</fullName>
    </submittedName>
</protein>
<dbReference type="InterPro" id="IPR010095">
    <property type="entry name" value="Cas12f1-like_TNB"/>
</dbReference>
<comment type="caution">
    <text evidence="3">The sequence shown here is derived from an EMBL/GenBank/DDBJ whole genome shotgun (WGS) entry which is preliminary data.</text>
</comment>
<proteinExistence type="predicted"/>
<evidence type="ECO:0000256" key="1">
    <source>
        <dbReference type="ARBA" id="ARBA00023125"/>
    </source>
</evidence>
<dbReference type="Proteomes" id="UP001138768">
    <property type="component" value="Unassembled WGS sequence"/>
</dbReference>
<dbReference type="NCBIfam" id="NF040570">
    <property type="entry name" value="guided_TnpB"/>
    <property type="match status" value="1"/>
</dbReference>
<dbReference type="GO" id="GO:0003677">
    <property type="term" value="F:DNA binding"/>
    <property type="evidence" value="ECO:0007669"/>
    <property type="project" value="UniProtKB-KW"/>
</dbReference>
<keyword evidence="4" id="KW-1185">Reference proteome</keyword>
<reference evidence="3 4" key="1">
    <citation type="journal article" date="2020" name="Microorganisms">
        <title>Osmotic Adaptation and Compatible Solute Biosynthesis of Phototrophic Bacteria as Revealed from Genome Analyses.</title>
        <authorList>
            <person name="Imhoff J.F."/>
            <person name="Rahn T."/>
            <person name="Kunzel S."/>
            <person name="Keller A."/>
            <person name="Neulinger S.C."/>
        </authorList>
    </citation>
    <scope>NUCLEOTIDE SEQUENCE [LARGE SCALE GENOMIC DNA]</scope>
    <source>
        <strain evidence="3 4">DSM 25653</strain>
    </source>
</reference>
<evidence type="ECO:0000313" key="3">
    <source>
        <dbReference type="EMBL" id="MBK1617038.1"/>
    </source>
</evidence>
<sequence length="466" mass="52623">MKVTRILHAKRPNQGKLAALREQAKRLGQVRSEVWQRFGSLQGVGVSDRQIRDAWLGEGRAFLVSANAWKETLRDAKGDITANMEAAKVKARRCIGRHTQDQAEQKRLFTALKINDWTSDPYLRRVMRRYWMRGHNHTHNQIIVRSDNYTSFQLGGRTWIKIPGLTKGQRIAIPLNSTVAPTGTLRLILKDDGRLEVHYTIDAEVTQDCGERTIGVDKGYSEVLVDSDGEHHGPELGALLTDTSDKLKAKYQRRSKLRALANKTRNPRKREHIRRFNLGRKKLDRQMDNAHARIRDTVFQAVHDVVDKAVVIATEDLTAPMAGKSFGKNVTRRLTAWTKGVIAEALDSVSSRRGSAVVLVNPAYTSQIDSRNGCLLGKRQGDRFHCVDGEVLQADQNAARNVLARLTDPDIERFTPYRQVKAILQARTERLRLRLPNPDSSCSPARALSTESESLKNHHEQLCLGF</sequence>
<dbReference type="RefSeq" id="WP_200236793.1">
    <property type="nucleotide sequence ID" value="NZ_NRRY01000001.1"/>
</dbReference>
<gene>
    <name evidence="3" type="ORF">CKO42_00940</name>
</gene>
<keyword evidence="1" id="KW-0238">DNA-binding</keyword>
<dbReference type="AlphaFoldDB" id="A0A9X1B262"/>
<feature type="domain" description="Cas12f1-like TNB" evidence="2">
    <location>
        <begin position="345"/>
        <end position="402"/>
    </location>
</feature>
<accession>A0A9X1B262</accession>
<evidence type="ECO:0000313" key="4">
    <source>
        <dbReference type="Proteomes" id="UP001138768"/>
    </source>
</evidence>
<evidence type="ECO:0000259" key="2">
    <source>
        <dbReference type="Pfam" id="PF07282"/>
    </source>
</evidence>
<dbReference type="EMBL" id="NRRY01000001">
    <property type="protein sequence ID" value="MBK1617038.1"/>
    <property type="molecule type" value="Genomic_DNA"/>
</dbReference>
<organism evidence="3 4">
    <name type="scientific">Lamprobacter modestohalophilus</name>
    <dbReference type="NCBI Taxonomy" id="1064514"/>
    <lineage>
        <taxon>Bacteria</taxon>
        <taxon>Pseudomonadati</taxon>
        <taxon>Pseudomonadota</taxon>
        <taxon>Gammaproteobacteria</taxon>
        <taxon>Chromatiales</taxon>
        <taxon>Chromatiaceae</taxon>
        <taxon>Lamprobacter</taxon>
    </lineage>
</organism>
<dbReference type="Pfam" id="PF07282">
    <property type="entry name" value="Cas12f1-like_TNB"/>
    <property type="match status" value="1"/>
</dbReference>